<dbReference type="EMBL" id="LDTB01000050">
    <property type="protein sequence ID" value="KTT70612.1"/>
    <property type="molecule type" value="Genomic_DNA"/>
</dbReference>
<evidence type="ECO:0000313" key="2">
    <source>
        <dbReference type="EMBL" id="KTT70612.1"/>
    </source>
</evidence>
<dbReference type="InterPro" id="IPR054189">
    <property type="entry name" value="DUF6894"/>
</dbReference>
<dbReference type="OrthoDB" id="7576314at2"/>
<sequence length="80" mass="8879">MPHFYISFAGRERDRIGVECSDVAMARNIAVQRLGGYLADHPGFANEGHWRVTIDDEVGRTVATVIVATVTPRLPDEPEQ</sequence>
<keyword evidence="3" id="KW-1185">Reference proteome</keyword>
<feature type="domain" description="DUF6894" evidence="1">
    <location>
        <begin position="4"/>
        <end position="67"/>
    </location>
</feature>
<dbReference type="Proteomes" id="UP000074310">
    <property type="component" value="Unassembled WGS sequence"/>
</dbReference>
<organism evidence="2 3">
    <name type="scientific">Sphingomonas endophytica</name>
    <dbReference type="NCBI Taxonomy" id="869719"/>
    <lineage>
        <taxon>Bacteria</taxon>
        <taxon>Pseudomonadati</taxon>
        <taxon>Pseudomonadota</taxon>
        <taxon>Alphaproteobacteria</taxon>
        <taxon>Sphingomonadales</taxon>
        <taxon>Sphingomonadaceae</taxon>
        <taxon>Sphingomonas</taxon>
    </lineage>
</organism>
<proteinExistence type="predicted"/>
<evidence type="ECO:0000259" key="1">
    <source>
        <dbReference type="Pfam" id="PF21834"/>
    </source>
</evidence>
<accession>A0A147I005</accession>
<dbReference type="RefSeq" id="WP_058756202.1">
    <property type="nucleotide sequence ID" value="NZ_LDTB01000050.1"/>
</dbReference>
<gene>
    <name evidence="2" type="ORF">NS334_12065</name>
</gene>
<reference evidence="2 3" key="1">
    <citation type="journal article" date="2016" name="Front. Microbiol.">
        <title>Genomic Resource of Rice Seed Associated Bacteria.</title>
        <authorList>
            <person name="Midha S."/>
            <person name="Bansal K."/>
            <person name="Sharma S."/>
            <person name="Kumar N."/>
            <person name="Patil P.P."/>
            <person name="Chaudhry V."/>
            <person name="Patil P.B."/>
        </authorList>
    </citation>
    <scope>NUCLEOTIDE SEQUENCE [LARGE SCALE GENOMIC DNA]</scope>
    <source>
        <strain evidence="2 3">NS334</strain>
    </source>
</reference>
<protein>
    <recommendedName>
        <fullName evidence="1">DUF6894 domain-containing protein</fullName>
    </recommendedName>
</protein>
<comment type="caution">
    <text evidence="2">The sequence shown here is derived from an EMBL/GenBank/DDBJ whole genome shotgun (WGS) entry which is preliminary data.</text>
</comment>
<evidence type="ECO:0000313" key="3">
    <source>
        <dbReference type="Proteomes" id="UP000074310"/>
    </source>
</evidence>
<dbReference type="PATRIC" id="fig|869719.3.peg.2396"/>
<dbReference type="Pfam" id="PF21834">
    <property type="entry name" value="DUF6894"/>
    <property type="match status" value="1"/>
</dbReference>
<name>A0A147I005_9SPHN</name>
<dbReference type="AlphaFoldDB" id="A0A147I005"/>